<dbReference type="Pfam" id="PF20572">
    <property type="entry name" value="DUF6781"/>
    <property type="match status" value="1"/>
</dbReference>
<dbReference type="RefSeq" id="WP_310375391.1">
    <property type="nucleotide sequence ID" value="NZ_JAVDXT010000004.1"/>
</dbReference>
<dbReference type="Proteomes" id="UP001180487">
    <property type="component" value="Unassembled WGS sequence"/>
</dbReference>
<comment type="caution">
    <text evidence="2">The sequence shown here is derived from an EMBL/GenBank/DDBJ whole genome shotgun (WGS) entry which is preliminary data.</text>
</comment>
<dbReference type="InterPro" id="IPR046708">
    <property type="entry name" value="DUF6781"/>
</dbReference>
<dbReference type="EMBL" id="JAVDXT010000004">
    <property type="protein sequence ID" value="MDR7379029.1"/>
    <property type="molecule type" value="Genomic_DNA"/>
</dbReference>
<protein>
    <recommendedName>
        <fullName evidence="4">Phasin domain-containing protein</fullName>
    </recommendedName>
</protein>
<reference evidence="2 3" key="1">
    <citation type="submission" date="2023-07" db="EMBL/GenBank/DDBJ databases">
        <title>Sorghum-associated microbial communities from plants grown in Nebraska, USA.</title>
        <authorList>
            <person name="Schachtman D."/>
        </authorList>
    </citation>
    <scope>NUCLEOTIDE SEQUENCE [LARGE SCALE GENOMIC DNA]</scope>
    <source>
        <strain evidence="2 3">BE313</strain>
    </source>
</reference>
<organism evidence="2 3">
    <name type="scientific">Rhodoferax ferrireducens</name>
    <dbReference type="NCBI Taxonomy" id="192843"/>
    <lineage>
        <taxon>Bacteria</taxon>
        <taxon>Pseudomonadati</taxon>
        <taxon>Pseudomonadota</taxon>
        <taxon>Betaproteobacteria</taxon>
        <taxon>Burkholderiales</taxon>
        <taxon>Comamonadaceae</taxon>
        <taxon>Rhodoferax</taxon>
    </lineage>
</organism>
<evidence type="ECO:0008006" key="4">
    <source>
        <dbReference type="Google" id="ProtNLM"/>
    </source>
</evidence>
<feature type="region of interest" description="Disordered" evidence="1">
    <location>
        <begin position="213"/>
        <end position="234"/>
    </location>
</feature>
<name>A0ABU2CCG6_9BURK</name>
<gene>
    <name evidence="2" type="ORF">J2X19_003723</name>
</gene>
<accession>A0ABU2CCG6</accession>
<evidence type="ECO:0000256" key="1">
    <source>
        <dbReference type="SAM" id="MobiDB-lite"/>
    </source>
</evidence>
<sequence length="234" mass="24345">MIKHGIDQDALIGTLSAATAQQGEAVRKAVSEATLKALQGRELTLTHIKQVLNTVAQAASTGVAGNPLGVVELEALLGKAVAGMDGALEQAVQANRRALQQMLDQGASLQEQQLKKALADTEKMEDALFASLRKAAESAGAPLEGPWNAVQKSMQSQGSATGTQASAAVEQLMESARQNLRDGRALGLRASQAMLDSYATLVSGVLIGMSEALQRGSGKAAAQPKPEPARPRKK</sequence>
<evidence type="ECO:0000313" key="3">
    <source>
        <dbReference type="Proteomes" id="UP001180487"/>
    </source>
</evidence>
<keyword evidence="3" id="KW-1185">Reference proteome</keyword>
<evidence type="ECO:0000313" key="2">
    <source>
        <dbReference type="EMBL" id="MDR7379029.1"/>
    </source>
</evidence>
<proteinExistence type="predicted"/>